<keyword evidence="3" id="KW-1185">Reference proteome</keyword>
<dbReference type="Proteomes" id="UP000254794">
    <property type="component" value="Unassembled WGS sequence"/>
</dbReference>
<name>A0A378JJ10_9GAMM</name>
<feature type="compositionally biased region" description="Basic and acidic residues" evidence="1">
    <location>
        <begin position="38"/>
        <end position="47"/>
    </location>
</feature>
<feature type="region of interest" description="Disordered" evidence="1">
    <location>
        <begin position="1"/>
        <end position="22"/>
    </location>
</feature>
<proteinExistence type="predicted"/>
<feature type="region of interest" description="Disordered" evidence="1">
    <location>
        <begin position="38"/>
        <end position="58"/>
    </location>
</feature>
<sequence>MPKPKENPAQKKEQILTPLTPMKSAAELHDEEYQYELEQARKQKKNEQSNPTIVNTAPKSKDFDDIVAAFITQFEKKGGKYDKAKNSFEFPTLEQAKVFFKEQAQKNRAFFGRESTPDGKPKPGGYNIFSLGDGQSYEGTLQEIRNKLKAMEDTLEEGNPLKEKYKQAGLTFETLMVKEGLKETKEKAKVVQGEFSPEDDEETNQAKMQ</sequence>
<dbReference type="OrthoDB" id="5637986at2"/>
<protein>
    <recommendedName>
        <fullName evidence="4">Dot/Icm secretion system substrate</fullName>
    </recommendedName>
</protein>
<organism evidence="2 3">
    <name type="scientific">Legionella busanensis</name>
    <dbReference type="NCBI Taxonomy" id="190655"/>
    <lineage>
        <taxon>Bacteria</taxon>
        <taxon>Pseudomonadati</taxon>
        <taxon>Pseudomonadota</taxon>
        <taxon>Gammaproteobacteria</taxon>
        <taxon>Legionellales</taxon>
        <taxon>Legionellaceae</taxon>
        <taxon>Legionella</taxon>
    </lineage>
</organism>
<feature type="compositionally biased region" description="Polar residues" evidence="1">
    <location>
        <begin position="48"/>
        <end position="58"/>
    </location>
</feature>
<accession>A0A378JJ10</accession>
<evidence type="ECO:0000313" key="3">
    <source>
        <dbReference type="Proteomes" id="UP000254794"/>
    </source>
</evidence>
<dbReference type="EMBL" id="UGOD01000001">
    <property type="protein sequence ID" value="STX50678.1"/>
    <property type="molecule type" value="Genomic_DNA"/>
</dbReference>
<reference evidence="2 3" key="1">
    <citation type="submission" date="2018-06" db="EMBL/GenBank/DDBJ databases">
        <authorList>
            <consortium name="Pathogen Informatics"/>
            <person name="Doyle S."/>
        </authorList>
    </citation>
    <scope>NUCLEOTIDE SEQUENCE [LARGE SCALE GENOMIC DNA]</scope>
    <source>
        <strain evidence="2 3">NCTC13316</strain>
    </source>
</reference>
<dbReference type="AlphaFoldDB" id="A0A378JJ10"/>
<gene>
    <name evidence="2" type="ORF">NCTC13316_00761</name>
</gene>
<feature type="region of interest" description="Disordered" evidence="1">
    <location>
        <begin position="186"/>
        <end position="209"/>
    </location>
</feature>
<dbReference type="RefSeq" id="WP_115330378.1">
    <property type="nucleotide sequence ID" value="NZ_CAAAHP010000004.1"/>
</dbReference>
<evidence type="ECO:0000313" key="2">
    <source>
        <dbReference type="EMBL" id="STX50678.1"/>
    </source>
</evidence>
<evidence type="ECO:0008006" key="4">
    <source>
        <dbReference type="Google" id="ProtNLM"/>
    </source>
</evidence>
<evidence type="ECO:0000256" key="1">
    <source>
        <dbReference type="SAM" id="MobiDB-lite"/>
    </source>
</evidence>
<feature type="compositionally biased region" description="Basic and acidic residues" evidence="1">
    <location>
        <begin position="1"/>
        <end position="14"/>
    </location>
</feature>